<dbReference type="GO" id="GO:0006508">
    <property type="term" value="P:proteolysis"/>
    <property type="evidence" value="ECO:0007669"/>
    <property type="project" value="UniProtKB-KW"/>
</dbReference>
<evidence type="ECO:0000256" key="2">
    <source>
        <dbReference type="ARBA" id="ARBA00022670"/>
    </source>
</evidence>
<dbReference type="GO" id="GO:0016926">
    <property type="term" value="P:protein desumoylation"/>
    <property type="evidence" value="ECO:0007669"/>
    <property type="project" value="TreeGrafter"/>
</dbReference>
<keyword evidence="4" id="KW-0788">Thiol protease</keyword>
<evidence type="ECO:0000256" key="4">
    <source>
        <dbReference type="ARBA" id="ARBA00022807"/>
    </source>
</evidence>
<reference evidence="7" key="1">
    <citation type="submission" date="2022-11" db="EMBL/GenBank/DDBJ databases">
        <authorList>
            <person name="Petersen C."/>
        </authorList>
    </citation>
    <scope>NUCLEOTIDE SEQUENCE</scope>
    <source>
        <strain evidence="7">IBT 30069</strain>
    </source>
</reference>
<feature type="region of interest" description="Disordered" evidence="5">
    <location>
        <begin position="110"/>
        <end position="130"/>
    </location>
</feature>
<keyword evidence="2" id="KW-0645">Protease</keyword>
<dbReference type="InterPro" id="IPR038765">
    <property type="entry name" value="Papain-like_cys_pep_sf"/>
</dbReference>
<keyword evidence="3" id="KW-0378">Hydrolase</keyword>
<reference evidence="7" key="2">
    <citation type="journal article" date="2023" name="IMA Fungus">
        <title>Comparative genomic study of the Penicillium genus elucidates a diverse pangenome and 15 lateral gene transfer events.</title>
        <authorList>
            <person name="Petersen C."/>
            <person name="Sorensen T."/>
            <person name="Nielsen M.R."/>
            <person name="Sondergaard T.E."/>
            <person name="Sorensen J.L."/>
            <person name="Fitzpatrick D.A."/>
            <person name="Frisvad J.C."/>
            <person name="Nielsen K.L."/>
        </authorList>
    </citation>
    <scope>NUCLEOTIDE SEQUENCE</scope>
    <source>
        <strain evidence="7">IBT 30069</strain>
    </source>
</reference>
<sequence length="452" mass="51076">MGLWDRIQEFFQGNRPKVTEPFSLPDKDFEASKGSDVAEREHQDERYLSTIPGAFPTSRPSSPQIVPSDLADRHDVPTQEFDNRRDTATLPIPRLHTDLAPHLHPLISPRQKPVPVQAAPSTPVRPPNQRTYQEFKDFDDPWDARSRIYEKFPFGRPVSAVQLVSPQSKPLPADRIESIYRKEWDRQQKARLAQEADEGRPVRIRPQGKCVRLLSSDWSNRVSKAMYASGAVAQSPNGDSLYQKDVITCIKPYAWLNDEIINAYLEVVVRYLERSTEKGKGPRYHAFSSFFYSTLRQKGYDGVRRWAKRAKIGGERLLEVDMVFVPVHEASHWTLMVVRPMDRTIEYFDSLPNRGISSKVNTIKKWLGGELGAKFVDDEWSVLSSASSQQDNGSDCGVFLLTNAKAIALNIEPTAFGANDTTLLRQKIVAEIMNGGLHGDFSPIDPTGTILL</sequence>
<dbReference type="SUPFAM" id="SSF54001">
    <property type="entry name" value="Cysteine proteinases"/>
    <property type="match status" value="1"/>
</dbReference>
<name>A0A9W9FUU5_9EURO</name>
<feature type="domain" description="Ubiquitin-like protease family profile" evidence="6">
    <location>
        <begin position="239"/>
        <end position="407"/>
    </location>
</feature>
<dbReference type="OrthoDB" id="1939479at2759"/>
<dbReference type="Proteomes" id="UP001149165">
    <property type="component" value="Unassembled WGS sequence"/>
</dbReference>
<evidence type="ECO:0000259" key="6">
    <source>
        <dbReference type="PROSITE" id="PS50600"/>
    </source>
</evidence>
<dbReference type="GO" id="GO:0016929">
    <property type="term" value="F:deSUMOylase activity"/>
    <property type="evidence" value="ECO:0007669"/>
    <property type="project" value="TreeGrafter"/>
</dbReference>
<evidence type="ECO:0000256" key="1">
    <source>
        <dbReference type="ARBA" id="ARBA00005234"/>
    </source>
</evidence>
<dbReference type="Pfam" id="PF02902">
    <property type="entry name" value="Peptidase_C48"/>
    <property type="match status" value="1"/>
</dbReference>
<feature type="region of interest" description="Disordered" evidence="5">
    <location>
        <begin position="16"/>
        <end position="43"/>
    </location>
</feature>
<dbReference type="Gene3D" id="3.40.395.10">
    <property type="entry name" value="Adenoviral Proteinase, Chain A"/>
    <property type="match status" value="1"/>
</dbReference>
<evidence type="ECO:0000313" key="8">
    <source>
        <dbReference type="Proteomes" id="UP001149165"/>
    </source>
</evidence>
<keyword evidence="8" id="KW-1185">Reference proteome</keyword>
<dbReference type="PROSITE" id="PS50600">
    <property type="entry name" value="ULP_PROTEASE"/>
    <property type="match status" value="1"/>
</dbReference>
<dbReference type="PANTHER" id="PTHR12606">
    <property type="entry name" value="SENTRIN/SUMO-SPECIFIC PROTEASE"/>
    <property type="match status" value="1"/>
</dbReference>
<proteinExistence type="inferred from homology"/>
<comment type="similarity">
    <text evidence="1">Belongs to the peptidase C48 family.</text>
</comment>
<feature type="compositionally biased region" description="Basic and acidic residues" evidence="5">
    <location>
        <begin position="25"/>
        <end position="43"/>
    </location>
</feature>
<evidence type="ECO:0000313" key="7">
    <source>
        <dbReference type="EMBL" id="KAJ5106803.1"/>
    </source>
</evidence>
<dbReference type="PANTHER" id="PTHR12606:SF141">
    <property type="entry name" value="GH15225P-RELATED"/>
    <property type="match status" value="1"/>
</dbReference>
<feature type="region of interest" description="Disordered" evidence="5">
    <location>
        <begin position="51"/>
        <end position="70"/>
    </location>
</feature>
<evidence type="ECO:0000256" key="3">
    <source>
        <dbReference type="ARBA" id="ARBA00022801"/>
    </source>
</evidence>
<dbReference type="AlphaFoldDB" id="A0A9W9FUU5"/>
<comment type="caution">
    <text evidence="7">The sequence shown here is derived from an EMBL/GenBank/DDBJ whole genome shotgun (WGS) entry which is preliminary data.</text>
</comment>
<gene>
    <name evidence="7" type="ORF">N7456_003478</name>
</gene>
<accession>A0A9W9FUU5</accession>
<dbReference type="GO" id="GO:0005634">
    <property type="term" value="C:nucleus"/>
    <property type="evidence" value="ECO:0007669"/>
    <property type="project" value="TreeGrafter"/>
</dbReference>
<protein>
    <recommendedName>
        <fullName evidence="6">Ubiquitin-like protease family profile domain-containing protein</fullName>
    </recommendedName>
</protein>
<evidence type="ECO:0000256" key="5">
    <source>
        <dbReference type="SAM" id="MobiDB-lite"/>
    </source>
</evidence>
<organism evidence="7 8">
    <name type="scientific">Penicillium angulare</name>
    <dbReference type="NCBI Taxonomy" id="116970"/>
    <lineage>
        <taxon>Eukaryota</taxon>
        <taxon>Fungi</taxon>
        <taxon>Dikarya</taxon>
        <taxon>Ascomycota</taxon>
        <taxon>Pezizomycotina</taxon>
        <taxon>Eurotiomycetes</taxon>
        <taxon>Eurotiomycetidae</taxon>
        <taxon>Eurotiales</taxon>
        <taxon>Aspergillaceae</taxon>
        <taxon>Penicillium</taxon>
    </lineage>
</organism>
<dbReference type="InterPro" id="IPR003653">
    <property type="entry name" value="Peptidase_C48_C"/>
</dbReference>
<dbReference type="EMBL" id="JAPQKH010000003">
    <property type="protein sequence ID" value="KAJ5106803.1"/>
    <property type="molecule type" value="Genomic_DNA"/>
</dbReference>